<dbReference type="PANTHER" id="PTHR19848:SF8">
    <property type="entry name" value="F-BOX AND WD REPEAT DOMAIN CONTAINING 7"/>
    <property type="match status" value="1"/>
</dbReference>
<reference evidence="5" key="1">
    <citation type="journal article" date="2014" name="Front. Microbiol.">
        <title>High frequency of phylogenetically diverse reductive dehalogenase-homologous genes in deep subseafloor sedimentary metagenomes.</title>
        <authorList>
            <person name="Kawai M."/>
            <person name="Futagami T."/>
            <person name="Toyoda A."/>
            <person name="Takaki Y."/>
            <person name="Nishi S."/>
            <person name="Hori S."/>
            <person name="Arai W."/>
            <person name="Tsubouchi T."/>
            <person name="Morono Y."/>
            <person name="Uchiyama I."/>
            <person name="Ito T."/>
            <person name="Fujiyama A."/>
            <person name="Inagaki F."/>
            <person name="Takami H."/>
        </authorList>
    </citation>
    <scope>NUCLEOTIDE SEQUENCE</scope>
    <source>
        <strain evidence="5">Expedition CK06-06</strain>
    </source>
</reference>
<dbReference type="Pfam" id="PF00400">
    <property type="entry name" value="WD40"/>
    <property type="match status" value="2"/>
</dbReference>
<dbReference type="SMART" id="SM00320">
    <property type="entry name" value="WD40"/>
    <property type="match status" value="3"/>
</dbReference>
<evidence type="ECO:0000256" key="4">
    <source>
        <dbReference type="SAM" id="MobiDB-lite"/>
    </source>
</evidence>
<dbReference type="SUPFAM" id="SSF50978">
    <property type="entry name" value="WD40 repeat-like"/>
    <property type="match status" value="1"/>
</dbReference>
<accession>X1C6V0</accession>
<dbReference type="InterPro" id="IPR001680">
    <property type="entry name" value="WD40_rpt"/>
</dbReference>
<name>X1C6V0_9ZZZZ</name>
<dbReference type="Gene3D" id="2.130.10.10">
    <property type="entry name" value="YVTN repeat-like/Quinoprotein amine dehydrogenase"/>
    <property type="match status" value="1"/>
</dbReference>
<comment type="caution">
    <text evidence="5">The sequence shown here is derived from an EMBL/GenBank/DDBJ whole genome shotgun (WGS) entry which is preliminary data.</text>
</comment>
<feature type="compositionally biased region" description="Polar residues" evidence="4">
    <location>
        <begin position="293"/>
        <end position="315"/>
    </location>
</feature>
<gene>
    <name evidence="5" type="ORF">S01H4_22744</name>
</gene>
<evidence type="ECO:0000313" key="5">
    <source>
        <dbReference type="EMBL" id="GAG89007.1"/>
    </source>
</evidence>
<keyword evidence="3" id="KW-0175">Coiled coil</keyword>
<dbReference type="InterPro" id="IPR036322">
    <property type="entry name" value="WD40_repeat_dom_sf"/>
</dbReference>
<dbReference type="PANTHER" id="PTHR19848">
    <property type="entry name" value="WD40 REPEAT PROTEIN"/>
    <property type="match status" value="1"/>
</dbReference>
<feature type="region of interest" description="Disordered" evidence="4">
    <location>
        <begin position="275"/>
        <end position="330"/>
    </location>
</feature>
<sequence length="330" mass="37361">WITAIAFSDDNVLLASADRAGRLQLWESWTGDHYRTLDGHKQSIRALEWTYDSNFVASSGKDGFIRIWSAENGSESQKIKAHSGGVIQHARRVDGGWVSAGHDQVLHIWSPEGKSISAATPFADTPTSLVYAPSSRMILTGDYLGRLMRLDEDTMKPVKLPSINPRSLDTQIAQTRKSLKAAQQQHRELLAVVQRMQRRKHYFSVALENERRLQSFYQGESDAMAATMLTFRRQLRKVKSTLSMTEDSDEQSRLLIQHKLIKNNLKQIKSESVSVFSQRGEQNERVDMRQAQLARQNKRTAQSSEQHLRNGSSLQIPDHQTPDHAQGQTG</sequence>
<dbReference type="InterPro" id="IPR015943">
    <property type="entry name" value="WD40/YVTN_repeat-like_dom_sf"/>
</dbReference>
<evidence type="ECO:0000256" key="2">
    <source>
        <dbReference type="ARBA" id="ARBA00022737"/>
    </source>
</evidence>
<dbReference type="PROSITE" id="PS50294">
    <property type="entry name" value="WD_REPEATS_REGION"/>
    <property type="match status" value="1"/>
</dbReference>
<proteinExistence type="predicted"/>
<feature type="coiled-coil region" evidence="3">
    <location>
        <begin position="172"/>
        <end position="199"/>
    </location>
</feature>
<dbReference type="PROSITE" id="PS50082">
    <property type="entry name" value="WD_REPEATS_2"/>
    <property type="match status" value="2"/>
</dbReference>
<feature type="non-terminal residue" evidence="5">
    <location>
        <position position="330"/>
    </location>
</feature>
<evidence type="ECO:0000256" key="3">
    <source>
        <dbReference type="SAM" id="Coils"/>
    </source>
</evidence>
<dbReference type="EMBL" id="BART01010468">
    <property type="protein sequence ID" value="GAG89007.1"/>
    <property type="molecule type" value="Genomic_DNA"/>
</dbReference>
<feature type="non-terminal residue" evidence="5">
    <location>
        <position position="1"/>
    </location>
</feature>
<protein>
    <submittedName>
        <fullName evidence="5">Uncharacterized protein</fullName>
    </submittedName>
</protein>
<dbReference type="AlphaFoldDB" id="X1C6V0"/>
<keyword evidence="1" id="KW-0853">WD repeat</keyword>
<keyword evidence="2" id="KW-0677">Repeat</keyword>
<evidence type="ECO:0000256" key="1">
    <source>
        <dbReference type="ARBA" id="ARBA00022574"/>
    </source>
</evidence>
<organism evidence="5">
    <name type="scientific">marine sediment metagenome</name>
    <dbReference type="NCBI Taxonomy" id="412755"/>
    <lineage>
        <taxon>unclassified sequences</taxon>
        <taxon>metagenomes</taxon>
        <taxon>ecological metagenomes</taxon>
    </lineage>
</organism>